<dbReference type="GO" id="GO:0000977">
    <property type="term" value="F:RNA polymerase II transcription regulatory region sequence-specific DNA binding"/>
    <property type="evidence" value="ECO:0007669"/>
    <property type="project" value="TreeGrafter"/>
</dbReference>
<protein>
    <recommendedName>
        <fullName evidence="8">Homeobox domain-containing protein</fullName>
    </recommendedName>
</protein>
<reference evidence="9 10" key="1">
    <citation type="submission" date="2023-03" db="EMBL/GenBank/DDBJ databases">
        <title>Genome insight into feeding habits of ladybird beetles.</title>
        <authorList>
            <person name="Li H.-S."/>
            <person name="Huang Y.-H."/>
            <person name="Pang H."/>
        </authorList>
    </citation>
    <scope>NUCLEOTIDE SEQUENCE [LARGE SCALE GENOMIC DNA]</scope>
    <source>
        <strain evidence="9">SYSU_2023b</strain>
        <tissue evidence="9">Whole body</tissue>
    </source>
</reference>
<dbReference type="PANTHER" id="PTHR24329:SF337">
    <property type="entry name" value="ARISTALESS RELATED HOMEOBOX"/>
    <property type="match status" value="1"/>
</dbReference>
<dbReference type="InterPro" id="IPR017970">
    <property type="entry name" value="Homeobox_CS"/>
</dbReference>
<dbReference type="AlphaFoldDB" id="A0AAW1UR41"/>
<dbReference type="SUPFAM" id="SSF46689">
    <property type="entry name" value="Homeodomain-like"/>
    <property type="match status" value="1"/>
</dbReference>
<dbReference type="Proteomes" id="UP001431783">
    <property type="component" value="Unassembled WGS sequence"/>
</dbReference>
<dbReference type="EMBL" id="JARQZJ010000091">
    <property type="protein sequence ID" value="KAK9883663.1"/>
    <property type="molecule type" value="Genomic_DNA"/>
</dbReference>
<dbReference type="PROSITE" id="PS00027">
    <property type="entry name" value="HOMEOBOX_1"/>
    <property type="match status" value="1"/>
</dbReference>
<evidence type="ECO:0000256" key="4">
    <source>
        <dbReference type="ARBA" id="ARBA00023242"/>
    </source>
</evidence>
<organism evidence="9 10">
    <name type="scientific">Henosepilachna vigintioctopunctata</name>
    <dbReference type="NCBI Taxonomy" id="420089"/>
    <lineage>
        <taxon>Eukaryota</taxon>
        <taxon>Metazoa</taxon>
        <taxon>Ecdysozoa</taxon>
        <taxon>Arthropoda</taxon>
        <taxon>Hexapoda</taxon>
        <taxon>Insecta</taxon>
        <taxon>Pterygota</taxon>
        <taxon>Neoptera</taxon>
        <taxon>Endopterygota</taxon>
        <taxon>Coleoptera</taxon>
        <taxon>Polyphaga</taxon>
        <taxon>Cucujiformia</taxon>
        <taxon>Coccinelloidea</taxon>
        <taxon>Coccinellidae</taxon>
        <taxon>Epilachninae</taxon>
        <taxon>Epilachnini</taxon>
        <taxon>Henosepilachna</taxon>
    </lineage>
</organism>
<dbReference type="InterPro" id="IPR009057">
    <property type="entry name" value="Homeodomain-like_sf"/>
</dbReference>
<dbReference type="PANTHER" id="PTHR24329">
    <property type="entry name" value="HOMEOBOX PROTEIN ARISTALESS"/>
    <property type="match status" value="1"/>
</dbReference>
<feature type="region of interest" description="Disordered" evidence="7">
    <location>
        <begin position="246"/>
        <end position="279"/>
    </location>
</feature>
<evidence type="ECO:0000256" key="7">
    <source>
        <dbReference type="SAM" id="MobiDB-lite"/>
    </source>
</evidence>
<feature type="domain" description="Homeobox" evidence="8">
    <location>
        <begin position="96"/>
        <end position="156"/>
    </location>
</feature>
<evidence type="ECO:0000256" key="1">
    <source>
        <dbReference type="ARBA" id="ARBA00004123"/>
    </source>
</evidence>
<dbReference type="SMART" id="SM00389">
    <property type="entry name" value="HOX"/>
    <property type="match status" value="1"/>
</dbReference>
<dbReference type="CDD" id="cd00086">
    <property type="entry name" value="homeodomain"/>
    <property type="match status" value="1"/>
</dbReference>
<dbReference type="FunFam" id="1.10.10.60:FF:000649">
    <property type="entry name" value="C. Elegans Homeobox"/>
    <property type="match status" value="1"/>
</dbReference>
<feature type="DNA-binding region" description="Homeobox" evidence="5">
    <location>
        <begin position="98"/>
        <end position="157"/>
    </location>
</feature>
<feature type="compositionally biased region" description="Polar residues" evidence="7">
    <location>
        <begin position="267"/>
        <end position="279"/>
    </location>
</feature>
<keyword evidence="4 5" id="KW-0539">Nucleus</keyword>
<evidence type="ECO:0000256" key="6">
    <source>
        <dbReference type="RuleBase" id="RU000682"/>
    </source>
</evidence>
<feature type="region of interest" description="Disordered" evidence="7">
    <location>
        <begin position="77"/>
        <end position="105"/>
    </location>
</feature>
<dbReference type="GO" id="GO:0005634">
    <property type="term" value="C:nucleus"/>
    <property type="evidence" value="ECO:0007669"/>
    <property type="project" value="UniProtKB-SubCell"/>
</dbReference>
<dbReference type="InterPro" id="IPR050649">
    <property type="entry name" value="Paired_Homeobox_TFs"/>
</dbReference>
<evidence type="ECO:0000313" key="9">
    <source>
        <dbReference type="EMBL" id="KAK9883663.1"/>
    </source>
</evidence>
<sequence length="302" mass="34530">MSNVCRNFAPKHSFLNKTLFSGAIDQALTSLCGSVEELPNIMRNMHFSLAHTELWGVWRLSSYGDTPKFNLHNMNNKQRKAEESDTESEPGIPLKRKQRRSRTTFSGGQLEALERAFAKTHYPDVYVREELSQQTGLCEARIQVWFSNRRARLRKQESSSVSLTFPPMPMHNIPTQFNSTPYQDWTESQIANYNMFQHMSCYNPSQSDSVRTDYHAFLNASNYTSLCQNQGQNPIRMRNDESKSGIFQDSHTLSTNSSGWNRGHWNQIPSTSGSTENSNYESSAYIQSSQYNVGSTGKNFWG</sequence>
<evidence type="ECO:0000313" key="10">
    <source>
        <dbReference type="Proteomes" id="UP001431783"/>
    </source>
</evidence>
<dbReference type="InterPro" id="IPR001356">
    <property type="entry name" value="HD"/>
</dbReference>
<keyword evidence="2 5" id="KW-0238">DNA-binding</keyword>
<name>A0AAW1UR41_9CUCU</name>
<keyword evidence="10" id="KW-1185">Reference proteome</keyword>
<gene>
    <name evidence="9" type="ORF">WA026_001832</name>
</gene>
<keyword evidence="3 5" id="KW-0371">Homeobox</keyword>
<dbReference type="GO" id="GO:0000981">
    <property type="term" value="F:DNA-binding transcription factor activity, RNA polymerase II-specific"/>
    <property type="evidence" value="ECO:0007669"/>
    <property type="project" value="InterPro"/>
</dbReference>
<evidence type="ECO:0000259" key="8">
    <source>
        <dbReference type="PROSITE" id="PS50071"/>
    </source>
</evidence>
<feature type="compositionally biased region" description="Polar residues" evidence="7">
    <location>
        <begin position="246"/>
        <end position="260"/>
    </location>
</feature>
<evidence type="ECO:0000256" key="3">
    <source>
        <dbReference type="ARBA" id="ARBA00023155"/>
    </source>
</evidence>
<accession>A0AAW1UR41</accession>
<dbReference type="Pfam" id="PF00046">
    <property type="entry name" value="Homeodomain"/>
    <property type="match status" value="1"/>
</dbReference>
<evidence type="ECO:0000256" key="5">
    <source>
        <dbReference type="PROSITE-ProRule" id="PRU00108"/>
    </source>
</evidence>
<comment type="subcellular location">
    <subcellularLocation>
        <location evidence="1 5 6">Nucleus</location>
    </subcellularLocation>
</comment>
<dbReference type="Gene3D" id="1.10.10.60">
    <property type="entry name" value="Homeodomain-like"/>
    <property type="match status" value="1"/>
</dbReference>
<proteinExistence type="predicted"/>
<dbReference type="PROSITE" id="PS50071">
    <property type="entry name" value="HOMEOBOX_2"/>
    <property type="match status" value="1"/>
</dbReference>
<comment type="caution">
    <text evidence="9">The sequence shown here is derived from an EMBL/GenBank/DDBJ whole genome shotgun (WGS) entry which is preliminary data.</text>
</comment>
<evidence type="ECO:0000256" key="2">
    <source>
        <dbReference type="ARBA" id="ARBA00023125"/>
    </source>
</evidence>